<organism evidence="2 3">
    <name type="scientific">Hydnum rufescens UP504</name>
    <dbReference type="NCBI Taxonomy" id="1448309"/>
    <lineage>
        <taxon>Eukaryota</taxon>
        <taxon>Fungi</taxon>
        <taxon>Dikarya</taxon>
        <taxon>Basidiomycota</taxon>
        <taxon>Agaricomycotina</taxon>
        <taxon>Agaricomycetes</taxon>
        <taxon>Cantharellales</taxon>
        <taxon>Hydnaceae</taxon>
        <taxon>Hydnum</taxon>
    </lineage>
</organism>
<dbReference type="Proteomes" id="UP000886523">
    <property type="component" value="Unassembled WGS sequence"/>
</dbReference>
<keyword evidence="3" id="KW-1185">Reference proteome</keyword>
<feature type="region of interest" description="Disordered" evidence="1">
    <location>
        <begin position="427"/>
        <end position="452"/>
    </location>
</feature>
<name>A0A9P6APL0_9AGAM</name>
<feature type="compositionally biased region" description="Basic and acidic residues" evidence="1">
    <location>
        <begin position="1"/>
        <end position="23"/>
    </location>
</feature>
<accession>A0A9P6APL0</accession>
<gene>
    <name evidence="2" type="ORF">BS47DRAFT_139950</name>
</gene>
<proteinExistence type="predicted"/>
<feature type="region of interest" description="Disordered" evidence="1">
    <location>
        <begin position="346"/>
        <end position="377"/>
    </location>
</feature>
<evidence type="ECO:0000256" key="1">
    <source>
        <dbReference type="SAM" id="MobiDB-lite"/>
    </source>
</evidence>
<feature type="region of interest" description="Disordered" evidence="1">
    <location>
        <begin position="1"/>
        <end position="57"/>
    </location>
</feature>
<feature type="compositionally biased region" description="Acidic residues" evidence="1">
    <location>
        <begin position="24"/>
        <end position="56"/>
    </location>
</feature>
<evidence type="ECO:0000313" key="2">
    <source>
        <dbReference type="EMBL" id="KAF9509638.1"/>
    </source>
</evidence>
<feature type="region of interest" description="Disordered" evidence="1">
    <location>
        <begin position="172"/>
        <end position="242"/>
    </location>
</feature>
<reference evidence="2" key="1">
    <citation type="journal article" date="2020" name="Nat. Commun.">
        <title>Large-scale genome sequencing of mycorrhizal fungi provides insights into the early evolution of symbiotic traits.</title>
        <authorList>
            <person name="Miyauchi S."/>
            <person name="Kiss E."/>
            <person name="Kuo A."/>
            <person name="Drula E."/>
            <person name="Kohler A."/>
            <person name="Sanchez-Garcia M."/>
            <person name="Morin E."/>
            <person name="Andreopoulos B."/>
            <person name="Barry K.W."/>
            <person name="Bonito G."/>
            <person name="Buee M."/>
            <person name="Carver A."/>
            <person name="Chen C."/>
            <person name="Cichocki N."/>
            <person name="Clum A."/>
            <person name="Culley D."/>
            <person name="Crous P.W."/>
            <person name="Fauchery L."/>
            <person name="Girlanda M."/>
            <person name="Hayes R.D."/>
            <person name="Keri Z."/>
            <person name="LaButti K."/>
            <person name="Lipzen A."/>
            <person name="Lombard V."/>
            <person name="Magnuson J."/>
            <person name="Maillard F."/>
            <person name="Murat C."/>
            <person name="Nolan M."/>
            <person name="Ohm R.A."/>
            <person name="Pangilinan J."/>
            <person name="Pereira M.F."/>
            <person name="Perotto S."/>
            <person name="Peter M."/>
            <person name="Pfister S."/>
            <person name="Riley R."/>
            <person name="Sitrit Y."/>
            <person name="Stielow J.B."/>
            <person name="Szollosi G."/>
            <person name="Zifcakova L."/>
            <person name="Stursova M."/>
            <person name="Spatafora J.W."/>
            <person name="Tedersoo L."/>
            <person name="Vaario L.M."/>
            <person name="Yamada A."/>
            <person name="Yan M."/>
            <person name="Wang P."/>
            <person name="Xu J."/>
            <person name="Bruns T."/>
            <person name="Baldrian P."/>
            <person name="Vilgalys R."/>
            <person name="Dunand C."/>
            <person name="Henrissat B."/>
            <person name="Grigoriev I.V."/>
            <person name="Hibbett D."/>
            <person name="Nagy L.G."/>
            <person name="Martin F.M."/>
        </authorList>
    </citation>
    <scope>NUCLEOTIDE SEQUENCE</scope>
    <source>
        <strain evidence="2">UP504</strain>
    </source>
</reference>
<dbReference type="EMBL" id="MU129031">
    <property type="protein sequence ID" value="KAF9509638.1"/>
    <property type="molecule type" value="Genomic_DNA"/>
</dbReference>
<comment type="caution">
    <text evidence="2">The sequence shown here is derived from an EMBL/GenBank/DDBJ whole genome shotgun (WGS) entry which is preliminary data.</text>
</comment>
<sequence length="452" mass="48804">MKDGEGAADVHFDTNARNTHDNDTDTGEADGEDTDTESGPEDIEAEGNTTEEEDEPTRDILHLLSSPSPLSVLRVVLQSWVSLQHCQHPRIPPRALYHQTPSQLPRPLTILPPRPKYYFLAYLCLLQSSATSKPSLIMGSFAISAMESGCSAIIDGLREVFIPSPYSRVKKQRDGWRGKKRSASKEEQRDIFPPAAKRPRQSSLPDTTARPQTTGGKRRLSNASDEGHVQSSPELPPPQPVELDDVLNAALLGNNSEEDCDAFTSLVPSSRFFANLTRWDRVPISTFRRLRTAAAFDAGSSPGHSSTGALDSPRLADGFSYGSTSASVRAVSPFTGASLGAALWESNAASPSSKRKGTGREMGHDSGPGSGRGRNKKRKVLISPVIFPVKDDVANLSGSQTFLLSAHEGGTTSKRQRRDEDKKTMGLFDSALNSPPSKLPSLPGASVLSVYQ</sequence>
<dbReference type="AlphaFoldDB" id="A0A9P6APL0"/>
<protein>
    <submittedName>
        <fullName evidence="2">Uncharacterized protein</fullName>
    </submittedName>
</protein>
<evidence type="ECO:0000313" key="3">
    <source>
        <dbReference type="Proteomes" id="UP000886523"/>
    </source>
</evidence>
<feature type="compositionally biased region" description="Polar residues" evidence="1">
    <location>
        <begin position="201"/>
        <end position="233"/>
    </location>
</feature>
<feature type="compositionally biased region" description="Low complexity" evidence="1">
    <location>
        <begin position="430"/>
        <end position="443"/>
    </location>
</feature>
<feature type="compositionally biased region" description="Basic and acidic residues" evidence="1">
    <location>
        <begin position="172"/>
        <end position="190"/>
    </location>
</feature>
<dbReference type="OrthoDB" id="3259498at2759"/>